<dbReference type="InterPro" id="IPR014043">
    <property type="entry name" value="Acyl_transferase_dom"/>
</dbReference>
<keyword evidence="2" id="KW-0808">Transferase</keyword>
<dbReference type="EMBL" id="QHHQ01000010">
    <property type="protein sequence ID" value="RAH97012.1"/>
    <property type="molecule type" value="Genomic_DNA"/>
</dbReference>
<evidence type="ECO:0000313" key="6">
    <source>
        <dbReference type="EMBL" id="RAH97012.1"/>
    </source>
</evidence>
<dbReference type="PANTHER" id="PTHR42681">
    <property type="entry name" value="MALONYL-COA-ACYL CARRIER PROTEIN TRANSACYLASE, MITOCHONDRIAL"/>
    <property type="match status" value="1"/>
</dbReference>
<dbReference type="AlphaFoldDB" id="A0A8B2NIS1"/>
<proteinExistence type="predicted"/>
<reference evidence="6 7" key="1">
    <citation type="submission" date="2018-05" db="EMBL/GenBank/DDBJ databases">
        <title>Acuticoccus sediminis sp. nov., isolated from deep-sea sediment of Indian Ocean.</title>
        <authorList>
            <person name="Liu X."/>
            <person name="Lai Q."/>
            <person name="Du Y."/>
            <person name="Sun F."/>
            <person name="Zhang X."/>
            <person name="Wang S."/>
            <person name="Shao Z."/>
        </authorList>
    </citation>
    <scope>NUCLEOTIDE SEQUENCE [LARGE SCALE GENOMIC DNA]</scope>
    <source>
        <strain evidence="6 7">PTG4-2</strain>
    </source>
</reference>
<dbReference type="Proteomes" id="UP000249590">
    <property type="component" value="Unassembled WGS sequence"/>
</dbReference>
<dbReference type="GO" id="GO:0006633">
    <property type="term" value="P:fatty acid biosynthetic process"/>
    <property type="evidence" value="ECO:0007669"/>
    <property type="project" value="TreeGrafter"/>
</dbReference>
<comment type="catalytic activity">
    <reaction evidence="4">
        <text>holo-[ACP] + malonyl-CoA = malonyl-[ACP] + CoA</text>
        <dbReference type="Rhea" id="RHEA:41792"/>
        <dbReference type="Rhea" id="RHEA-COMP:9623"/>
        <dbReference type="Rhea" id="RHEA-COMP:9685"/>
        <dbReference type="ChEBI" id="CHEBI:57287"/>
        <dbReference type="ChEBI" id="CHEBI:57384"/>
        <dbReference type="ChEBI" id="CHEBI:64479"/>
        <dbReference type="ChEBI" id="CHEBI:78449"/>
        <dbReference type="EC" id="2.3.1.39"/>
    </reaction>
</comment>
<evidence type="ECO:0000256" key="2">
    <source>
        <dbReference type="ARBA" id="ARBA00022679"/>
    </source>
</evidence>
<dbReference type="InterPro" id="IPR050858">
    <property type="entry name" value="Mal-CoA-ACP_Trans/PKS_FabD"/>
</dbReference>
<gene>
    <name evidence="6" type="ORF">DLJ53_30525</name>
</gene>
<keyword evidence="3" id="KW-0012">Acyltransferase</keyword>
<evidence type="ECO:0000256" key="4">
    <source>
        <dbReference type="ARBA" id="ARBA00048462"/>
    </source>
</evidence>
<feature type="domain" description="Malonyl-CoA:ACP transacylase (MAT)" evidence="5">
    <location>
        <begin position="35"/>
        <end position="276"/>
    </location>
</feature>
<dbReference type="Gene3D" id="3.30.70.250">
    <property type="entry name" value="Malonyl-CoA ACP transacylase, ACP-binding"/>
    <property type="match status" value="1"/>
</dbReference>
<evidence type="ECO:0000256" key="1">
    <source>
        <dbReference type="ARBA" id="ARBA00013258"/>
    </source>
</evidence>
<dbReference type="InterPro" id="IPR016035">
    <property type="entry name" value="Acyl_Trfase/lysoPLipase"/>
</dbReference>
<evidence type="ECO:0000313" key="7">
    <source>
        <dbReference type="Proteomes" id="UP000249590"/>
    </source>
</evidence>
<dbReference type="InterPro" id="IPR001227">
    <property type="entry name" value="Ac_transferase_dom_sf"/>
</dbReference>
<protein>
    <recommendedName>
        <fullName evidence="1">[acyl-carrier-protein] S-malonyltransferase</fullName>
        <ecNumber evidence="1">2.3.1.39</ecNumber>
    </recommendedName>
</protein>
<organism evidence="6 7">
    <name type="scientific">Acuticoccus sediminis</name>
    <dbReference type="NCBI Taxonomy" id="2184697"/>
    <lineage>
        <taxon>Bacteria</taxon>
        <taxon>Pseudomonadati</taxon>
        <taxon>Pseudomonadota</taxon>
        <taxon>Alphaproteobacteria</taxon>
        <taxon>Hyphomicrobiales</taxon>
        <taxon>Amorphaceae</taxon>
        <taxon>Acuticoccus</taxon>
    </lineage>
</organism>
<dbReference type="Gene3D" id="3.40.366.10">
    <property type="entry name" value="Malonyl-Coenzyme A Acyl Carrier Protein, domain 2"/>
    <property type="match status" value="1"/>
</dbReference>
<sequence length="319" mass="34250">MFFTGRGRPAWDMALRFASADREAREQYEWATEIVGRDLIALTTHRDPRVHSRVEVQTVGHPLAAAIALDYARRHGLPEPAAVGGLSLGEMMVAYATGALDFETMMRLACERGRVQGELAAKLPRGGTGLLIGSGADGARDLCDEVSDLGAIQLAGILAPDVFLVSGFEPALSEAAWLAREMGWRWIPQPSEAPWHTDAIQPAREAFEACFATHPVSAPKIPFISASREEPVTDEAGVREVIGQSITGYFDVPAIMERLQQFAPGRVTVRLTPRGSLGRPDIVPPGTVMLNVPGDLPEVLAAIEAVDAGDAAVGSPVRW</sequence>
<accession>A0A8B2NIS1</accession>
<comment type="caution">
    <text evidence="6">The sequence shown here is derived from an EMBL/GenBank/DDBJ whole genome shotgun (WGS) entry which is preliminary data.</text>
</comment>
<evidence type="ECO:0000256" key="3">
    <source>
        <dbReference type="ARBA" id="ARBA00023315"/>
    </source>
</evidence>
<dbReference type="SUPFAM" id="SSF52151">
    <property type="entry name" value="FabD/lysophospholipase-like"/>
    <property type="match status" value="1"/>
</dbReference>
<evidence type="ECO:0000259" key="5">
    <source>
        <dbReference type="SMART" id="SM00827"/>
    </source>
</evidence>
<dbReference type="GO" id="GO:0005829">
    <property type="term" value="C:cytosol"/>
    <property type="evidence" value="ECO:0007669"/>
    <property type="project" value="TreeGrafter"/>
</dbReference>
<dbReference type="SMART" id="SM00827">
    <property type="entry name" value="PKS_AT"/>
    <property type="match status" value="1"/>
</dbReference>
<keyword evidence="7" id="KW-1185">Reference proteome</keyword>
<dbReference type="EC" id="2.3.1.39" evidence="1"/>
<dbReference type="GO" id="GO:0004314">
    <property type="term" value="F:[acyl-carrier-protein] S-malonyltransferase activity"/>
    <property type="evidence" value="ECO:0007669"/>
    <property type="project" value="UniProtKB-EC"/>
</dbReference>
<dbReference type="PANTHER" id="PTHR42681:SF1">
    <property type="entry name" value="MALONYL-COA-ACYL CARRIER PROTEIN TRANSACYLASE, MITOCHONDRIAL"/>
    <property type="match status" value="1"/>
</dbReference>
<name>A0A8B2NIS1_9HYPH</name>